<proteinExistence type="predicted"/>
<accession>X6MED3</accession>
<protein>
    <submittedName>
        <fullName evidence="1">Uncharacterized protein</fullName>
    </submittedName>
</protein>
<organism evidence="1 2">
    <name type="scientific">Reticulomyxa filosa</name>
    <dbReference type="NCBI Taxonomy" id="46433"/>
    <lineage>
        <taxon>Eukaryota</taxon>
        <taxon>Sar</taxon>
        <taxon>Rhizaria</taxon>
        <taxon>Retaria</taxon>
        <taxon>Foraminifera</taxon>
        <taxon>Monothalamids</taxon>
        <taxon>Reticulomyxidae</taxon>
        <taxon>Reticulomyxa</taxon>
    </lineage>
</organism>
<evidence type="ECO:0000313" key="2">
    <source>
        <dbReference type="Proteomes" id="UP000023152"/>
    </source>
</evidence>
<dbReference type="AlphaFoldDB" id="X6MED3"/>
<keyword evidence="2" id="KW-1185">Reference proteome</keyword>
<sequence length="165" mass="19812">MRTTNSIIKLVSFAFFKRRQSLIIQRLKQNQKPDAGFSFFELFLSYSAKKKLHIFPESNKGKRKAITFFKVFNIIYLYQVFTNYRKWSYVYFYSKKIRVSLKTSIKIGVEKINLHYIFLSKDYNPNNNSSYLIGCLDQIRNFFVFQKKKAQIWEGKKSGEYYAIH</sequence>
<reference evidence="1 2" key="1">
    <citation type="journal article" date="2013" name="Curr. Biol.">
        <title>The Genome of the Foraminiferan Reticulomyxa filosa.</title>
        <authorList>
            <person name="Glockner G."/>
            <person name="Hulsmann N."/>
            <person name="Schleicher M."/>
            <person name="Noegel A.A."/>
            <person name="Eichinger L."/>
            <person name="Gallinger C."/>
            <person name="Pawlowski J."/>
            <person name="Sierra R."/>
            <person name="Euteneuer U."/>
            <person name="Pillet L."/>
            <person name="Moustafa A."/>
            <person name="Platzer M."/>
            <person name="Groth M."/>
            <person name="Szafranski K."/>
            <person name="Schliwa M."/>
        </authorList>
    </citation>
    <scope>NUCLEOTIDE SEQUENCE [LARGE SCALE GENOMIC DNA]</scope>
</reference>
<comment type="caution">
    <text evidence="1">The sequence shown here is derived from an EMBL/GenBank/DDBJ whole genome shotgun (WGS) entry which is preliminary data.</text>
</comment>
<dbReference type="EMBL" id="ASPP01022041">
    <property type="protein sequence ID" value="ETO11787.1"/>
    <property type="molecule type" value="Genomic_DNA"/>
</dbReference>
<evidence type="ECO:0000313" key="1">
    <source>
        <dbReference type="EMBL" id="ETO11787.1"/>
    </source>
</evidence>
<gene>
    <name evidence="1" type="ORF">RFI_25589</name>
</gene>
<name>X6MED3_RETFI</name>
<dbReference type="Proteomes" id="UP000023152">
    <property type="component" value="Unassembled WGS sequence"/>
</dbReference>